<dbReference type="Gene3D" id="1.25.40.10">
    <property type="entry name" value="Tetratricopeptide repeat domain"/>
    <property type="match status" value="1"/>
</dbReference>
<evidence type="ECO:0008006" key="5">
    <source>
        <dbReference type="Google" id="ProtNLM"/>
    </source>
</evidence>
<name>A0A498IJA9_MALDO</name>
<keyword evidence="1" id="KW-0677">Repeat</keyword>
<evidence type="ECO:0000313" key="3">
    <source>
        <dbReference type="EMBL" id="RXH82167.1"/>
    </source>
</evidence>
<evidence type="ECO:0000256" key="2">
    <source>
        <dbReference type="PROSITE-ProRule" id="PRU00708"/>
    </source>
</evidence>
<reference evidence="3 4" key="1">
    <citation type="submission" date="2018-10" db="EMBL/GenBank/DDBJ databases">
        <title>A high-quality apple genome assembly.</title>
        <authorList>
            <person name="Hu J."/>
        </authorList>
    </citation>
    <scope>NUCLEOTIDE SEQUENCE [LARGE SCALE GENOMIC DNA]</scope>
    <source>
        <strain evidence="4">cv. HFTH1</strain>
        <tissue evidence="3">Young leaf</tissue>
    </source>
</reference>
<dbReference type="InterPro" id="IPR002885">
    <property type="entry name" value="PPR_rpt"/>
</dbReference>
<evidence type="ECO:0000256" key="1">
    <source>
        <dbReference type="ARBA" id="ARBA00022737"/>
    </source>
</evidence>
<evidence type="ECO:0000313" key="4">
    <source>
        <dbReference type="Proteomes" id="UP000290289"/>
    </source>
</evidence>
<keyword evidence="4" id="KW-1185">Reference proteome</keyword>
<accession>A0A498IJA9</accession>
<protein>
    <recommendedName>
        <fullName evidence="5">Pentatricopeptide repeat-containing protein</fullName>
    </recommendedName>
</protein>
<proteinExistence type="predicted"/>
<gene>
    <name evidence="3" type="ORF">DVH24_036508</name>
</gene>
<dbReference type="STRING" id="3750.A0A498IJA9"/>
<dbReference type="AlphaFoldDB" id="A0A498IJA9"/>
<dbReference type="EMBL" id="RDQH01000338">
    <property type="protein sequence ID" value="RXH82167.1"/>
    <property type="molecule type" value="Genomic_DNA"/>
</dbReference>
<feature type="repeat" description="PPR" evidence="2">
    <location>
        <begin position="33"/>
        <end position="67"/>
    </location>
</feature>
<dbReference type="NCBIfam" id="TIGR00756">
    <property type="entry name" value="PPR"/>
    <property type="match status" value="1"/>
</dbReference>
<comment type="caution">
    <text evidence="3">The sequence shown here is derived from an EMBL/GenBank/DDBJ whole genome shotgun (WGS) entry which is preliminary data.</text>
</comment>
<dbReference type="InterPro" id="IPR011990">
    <property type="entry name" value="TPR-like_helical_dom_sf"/>
</dbReference>
<sequence length="72" mass="8082">MADDKKGPCFQEGNLRSDLNVREQVEKQCARANVAVYDVLIIGYCAKGKLEDVNELLNEMLEKGLIVKLLTK</sequence>
<dbReference type="Proteomes" id="UP000290289">
    <property type="component" value="Chromosome 12"/>
</dbReference>
<dbReference type="PROSITE" id="PS51375">
    <property type="entry name" value="PPR"/>
    <property type="match status" value="1"/>
</dbReference>
<dbReference type="Pfam" id="PF13041">
    <property type="entry name" value="PPR_2"/>
    <property type="match status" value="1"/>
</dbReference>
<organism evidence="3 4">
    <name type="scientific">Malus domestica</name>
    <name type="common">Apple</name>
    <name type="synonym">Pyrus malus</name>
    <dbReference type="NCBI Taxonomy" id="3750"/>
    <lineage>
        <taxon>Eukaryota</taxon>
        <taxon>Viridiplantae</taxon>
        <taxon>Streptophyta</taxon>
        <taxon>Embryophyta</taxon>
        <taxon>Tracheophyta</taxon>
        <taxon>Spermatophyta</taxon>
        <taxon>Magnoliopsida</taxon>
        <taxon>eudicotyledons</taxon>
        <taxon>Gunneridae</taxon>
        <taxon>Pentapetalae</taxon>
        <taxon>rosids</taxon>
        <taxon>fabids</taxon>
        <taxon>Rosales</taxon>
        <taxon>Rosaceae</taxon>
        <taxon>Amygdaloideae</taxon>
        <taxon>Maleae</taxon>
        <taxon>Malus</taxon>
    </lineage>
</organism>